<dbReference type="GO" id="GO:0009073">
    <property type="term" value="P:aromatic amino acid family biosynthetic process"/>
    <property type="evidence" value="ECO:0007669"/>
    <property type="project" value="UniProtKB-KW"/>
</dbReference>
<dbReference type="InterPro" id="IPR027544">
    <property type="entry name" value="Shikimate_kinase_2"/>
</dbReference>
<dbReference type="FunFam" id="3.40.50.300:FF:000408">
    <property type="entry name" value="Shikimate kinase 2"/>
    <property type="match status" value="1"/>
</dbReference>
<evidence type="ECO:0000256" key="1">
    <source>
        <dbReference type="ARBA" id="ARBA00004842"/>
    </source>
</evidence>
<feature type="binding site" evidence="12">
    <location>
        <position position="79"/>
    </location>
    <ligand>
        <name>substrate</name>
    </ligand>
</feature>
<keyword evidence="23" id="KW-1185">Reference proteome</keyword>
<reference evidence="17" key="7">
    <citation type="submission" date="2024-02" db="EMBL/GenBank/DDBJ databases">
        <authorList>
            <consortium name="Clinical and Environmental Microbiology Branch: Whole genome sequencing antimicrobial resistance pathogens in the healthcare setting"/>
        </authorList>
    </citation>
    <scope>NUCLEOTIDE SEQUENCE</scope>
    <source>
        <strain evidence="15">2021DK-00049</strain>
        <strain evidence="17">2023GN-00102</strain>
        <strain evidence="16">2023GN-00287</strain>
    </source>
</reference>
<keyword evidence="4 12" id="KW-0808">Transferase</keyword>
<feature type="binding site" evidence="12">
    <location>
        <position position="139"/>
    </location>
    <ligand>
        <name>substrate</name>
    </ligand>
</feature>
<reference evidence="18" key="1">
    <citation type="journal article" date="2018" name="Genome Biol.">
        <title>SKESA: strategic k-mer extension for scrupulous assemblies.</title>
        <authorList>
            <person name="Souvorov A."/>
            <person name="Agarwala R."/>
            <person name="Lipman D.J."/>
        </authorList>
    </citation>
    <scope>NUCLEOTIDE SEQUENCE</scope>
    <source>
        <strain evidence="18">91871</strain>
    </source>
</reference>
<evidence type="ECO:0000256" key="12">
    <source>
        <dbReference type="HAMAP-Rule" id="MF_01269"/>
    </source>
</evidence>
<dbReference type="Pfam" id="PF01202">
    <property type="entry name" value="SKI"/>
    <property type="match status" value="1"/>
</dbReference>
<name>A0A0D7LRI4_CITFR</name>
<keyword evidence="8 12" id="KW-0067">ATP-binding</keyword>
<evidence type="ECO:0000313" key="21">
    <source>
        <dbReference type="Proteomes" id="UP000263627"/>
    </source>
</evidence>
<comment type="domain">
    <text evidence="12">The LID domain closes over the active site upon ATP binding.</text>
</comment>
<comment type="caution">
    <text evidence="12">Lacks conserved residue(s) required for the propagation of feature annotation.</text>
</comment>
<reference evidence="20" key="5">
    <citation type="submission" date="2022-12" db="EMBL/GenBank/DDBJ databases">
        <title>2953647.</title>
        <authorList>
            <person name="Hergert J."/>
            <person name="Casey R."/>
            <person name="Wagner J."/>
            <person name="Young E.L."/>
            <person name="Oakeson K.F."/>
        </authorList>
    </citation>
    <scope>NUCLEOTIDE SEQUENCE</scope>
    <source>
        <strain evidence="20">2953647</strain>
    </source>
</reference>
<dbReference type="Proteomes" id="UP000263627">
    <property type="component" value="Chromosome"/>
</dbReference>
<evidence type="ECO:0000313" key="14">
    <source>
        <dbReference type="EMBL" id="CAH6608346.1"/>
    </source>
</evidence>
<dbReference type="GO" id="GO:0000287">
    <property type="term" value="F:magnesium ion binding"/>
    <property type="evidence" value="ECO:0007669"/>
    <property type="project" value="UniProtKB-UniRule"/>
</dbReference>
<dbReference type="PANTHER" id="PTHR21087">
    <property type="entry name" value="SHIKIMATE KINASE"/>
    <property type="match status" value="1"/>
</dbReference>
<keyword evidence="9 12" id="KW-0460">Magnesium</keyword>
<dbReference type="GO" id="GO:0008652">
    <property type="term" value="P:amino acid biosynthetic process"/>
    <property type="evidence" value="ECO:0007669"/>
    <property type="project" value="UniProtKB-KW"/>
</dbReference>
<feature type="binding site" evidence="12">
    <location>
        <begin position="12"/>
        <end position="17"/>
    </location>
    <ligand>
        <name>ATP</name>
        <dbReference type="ChEBI" id="CHEBI:30616"/>
    </ligand>
</feature>
<evidence type="ECO:0000256" key="11">
    <source>
        <dbReference type="ARBA" id="ARBA00048567"/>
    </source>
</evidence>
<organism evidence="18 22">
    <name type="scientific">Citrobacter freundii</name>
    <dbReference type="NCBI Taxonomy" id="546"/>
    <lineage>
        <taxon>Bacteria</taxon>
        <taxon>Pseudomonadati</taxon>
        <taxon>Pseudomonadota</taxon>
        <taxon>Gammaproteobacteria</taxon>
        <taxon>Enterobacterales</taxon>
        <taxon>Enterobacteriaceae</taxon>
        <taxon>Citrobacter</taxon>
        <taxon>Citrobacter freundii complex</taxon>
    </lineage>
</organism>
<dbReference type="EMBL" id="DAESCB010000002">
    <property type="protein sequence ID" value="HBH7041059.1"/>
    <property type="molecule type" value="Genomic_DNA"/>
</dbReference>
<dbReference type="Proteomes" id="UP001279522">
    <property type="component" value="Unassembled WGS sequence"/>
</dbReference>
<comment type="pathway">
    <text evidence="1 12">Metabolic intermediate biosynthesis; chorismate biosynthesis; chorismate from D-erythrose 4-phosphate and phosphoenolpyruvate: step 5/7.</text>
</comment>
<gene>
    <name evidence="12 18" type="primary">aroL</name>
    <name evidence="14" type="ORF">AI2935V1_3784</name>
    <name evidence="13" type="ORF">AM363_08690</name>
    <name evidence="18" type="ORF">KV121_001079</name>
    <name evidence="15" type="ORF">KY227_001022</name>
    <name evidence="20" type="ORF">O4000_18305</name>
    <name evidence="17" type="ORF">PQQ21_002354</name>
    <name evidence="19" type="ORF">RYZ67_06510</name>
    <name evidence="16" type="ORF">SGX49_001995</name>
</gene>
<evidence type="ECO:0000313" key="17">
    <source>
        <dbReference type="EMBL" id="EMN4145097.1"/>
    </source>
</evidence>
<evidence type="ECO:0000313" key="20">
    <source>
        <dbReference type="EMBL" id="WAZ56234.1"/>
    </source>
</evidence>
<reference evidence="18" key="3">
    <citation type="submission" date="2021-07" db="EMBL/GenBank/DDBJ databases">
        <authorList>
            <consortium name="NCBI Pathogen Detection Project"/>
        </authorList>
    </citation>
    <scope>NUCLEOTIDE SEQUENCE</scope>
    <source>
        <strain evidence="18">91871</strain>
    </source>
</reference>
<dbReference type="CDD" id="cd00464">
    <property type="entry name" value="SK"/>
    <property type="match status" value="1"/>
</dbReference>
<dbReference type="EMBL" id="ABBJDF010000004">
    <property type="protein sequence ID" value="EHT9937986.1"/>
    <property type="molecule type" value="Genomic_DNA"/>
</dbReference>
<dbReference type="EMBL" id="ABKLER030000008">
    <property type="protein sequence ID" value="EMN4145097.1"/>
    <property type="molecule type" value="Genomic_DNA"/>
</dbReference>
<keyword evidence="10 12" id="KW-0057">Aromatic amino acid biosynthesis</keyword>
<reference evidence="14" key="4">
    <citation type="submission" date="2022-05" db="EMBL/GenBank/DDBJ databases">
        <authorList>
            <person name="Alioto T."/>
            <person name="Alioto T."/>
            <person name="Gomez Garrido J."/>
        </authorList>
    </citation>
    <scope>NUCLEOTIDE SEQUENCE</scope>
    <source>
        <strain evidence="14">112</strain>
    </source>
</reference>
<comment type="cofactor">
    <cofactor evidence="12">
        <name>Mg(2+)</name>
        <dbReference type="ChEBI" id="CHEBI:18420"/>
    </cofactor>
    <text evidence="12">Binds 1 Mg(2+) ion per subunit.</text>
</comment>
<dbReference type="GO" id="GO:0004765">
    <property type="term" value="F:shikimate kinase activity"/>
    <property type="evidence" value="ECO:0007669"/>
    <property type="project" value="UniProtKB-UniRule"/>
</dbReference>
<protein>
    <recommendedName>
        <fullName evidence="12">Shikimate kinase 2</fullName>
        <shortName evidence="12">SK 2</shortName>
        <ecNumber evidence="12">2.7.1.71</ecNumber>
    </recommendedName>
</protein>
<dbReference type="InterPro" id="IPR027417">
    <property type="entry name" value="P-loop_NTPase"/>
</dbReference>
<dbReference type="EMBL" id="CP032184">
    <property type="protein sequence ID" value="AXZ47023.1"/>
    <property type="molecule type" value="Genomic_DNA"/>
</dbReference>
<comment type="subcellular location">
    <subcellularLocation>
        <location evidence="12">Cytoplasm</location>
    </subcellularLocation>
</comment>
<dbReference type="InterPro" id="IPR031322">
    <property type="entry name" value="Shikimate/glucono_kinase"/>
</dbReference>
<comment type="catalytic activity">
    <reaction evidence="11 12">
        <text>shikimate + ATP = 3-phosphoshikimate + ADP + H(+)</text>
        <dbReference type="Rhea" id="RHEA:13121"/>
        <dbReference type="ChEBI" id="CHEBI:15378"/>
        <dbReference type="ChEBI" id="CHEBI:30616"/>
        <dbReference type="ChEBI" id="CHEBI:36208"/>
        <dbReference type="ChEBI" id="CHEBI:145989"/>
        <dbReference type="ChEBI" id="CHEBI:456216"/>
        <dbReference type="EC" id="2.7.1.71"/>
    </reaction>
</comment>
<dbReference type="EMBL" id="CP114564">
    <property type="protein sequence ID" value="WAZ56234.1"/>
    <property type="molecule type" value="Genomic_DNA"/>
</dbReference>
<feature type="binding site" evidence="12">
    <location>
        <position position="34"/>
    </location>
    <ligand>
        <name>substrate</name>
    </ligand>
</feature>
<keyword evidence="5 12" id="KW-0479">Metal-binding</keyword>
<evidence type="ECO:0000256" key="4">
    <source>
        <dbReference type="ARBA" id="ARBA00022679"/>
    </source>
</evidence>
<evidence type="ECO:0000313" key="19">
    <source>
        <dbReference type="EMBL" id="MDW2758134.1"/>
    </source>
</evidence>
<feature type="binding site" evidence="12">
    <location>
        <position position="120"/>
    </location>
    <ligand>
        <name>ATP</name>
        <dbReference type="ChEBI" id="CHEBI:30616"/>
    </ligand>
</feature>
<feature type="region of interest" description="LID domain" evidence="12">
    <location>
        <begin position="112"/>
        <end position="126"/>
    </location>
</feature>
<evidence type="ECO:0000256" key="2">
    <source>
        <dbReference type="ARBA" id="ARBA00022490"/>
    </source>
</evidence>
<keyword evidence="7 12" id="KW-0418">Kinase</keyword>
<dbReference type="EMBL" id="OW995941">
    <property type="protein sequence ID" value="CAH6608346.1"/>
    <property type="molecule type" value="Genomic_DNA"/>
</dbReference>
<sequence length="181" mass="19674">MTQPLFLVGPRGCGKTTTGMALAKAIDFQFVDTDRWLQSHVQMTVAEIVEREGWEGFRAQETTALQAVTAPATVVATGGGIILTEFNRHYMRSHGVVIYLSAPVSVLVDRLEATPEEGLRPTLTGKPLTEEVQEVLAQRDVLYREAAHYIVDATNAPAQVVEDILGILAQAAPRLQGGVYT</sequence>
<evidence type="ECO:0000256" key="6">
    <source>
        <dbReference type="ARBA" id="ARBA00022741"/>
    </source>
</evidence>
<keyword evidence="6 12" id="KW-0547">Nucleotide-binding</keyword>
<dbReference type="GO" id="GO:0009423">
    <property type="term" value="P:chorismate biosynthetic process"/>
    <property type="evidence" value="ECO:0007669"/>
    <property type="project" value="UniProtKB-UniRule"/>
</dbReference>
<dbReference type="InterPro" id="IPR023000">
    <property type="entry name" value="Shikimate_kinase_CS"/>
</dbReference>
<dbReference type="Proteomes" id="UP001278087">
    <property type="component" value="Unassembled WGS sequence"/>
</dbReference>
<dbReference type="OrthoDB" id="9800332at2"/>
<dbReference type="SUPFAM" id="SSF52540">
    <property type="entry name" value="P-loop containing nucleoside triphosphate hydrolases"/>
    <property type="match status" value="1"/>
</dbReference>
<feature type="binding site" evidence="12">
    <location>
        <position position="32"/>
    </location>
    <ligand>
        <name>Mg(2+)</name>
        <dbReference type="ChEBI" id="CHEBI:18420"/>
    </ligand>
</feature>
<evidence type="ECO:0000313" key="23">
    <source>
        <dbReference type="Proteomes" id="UP001164536"/>
    </source>
</evidence>
<dbReference type="Proteomes" id="UP000789647">
    <property type="component" value="Chromosome"/>
</dbReference>
<feature type="binding site" evidence="12">
    <location>
        <position position="16"/>
    </location>
    <ligand>
        <name>Mg(2+)</name>
        <dbReference type="ChEBI" id="CHEBI:18420"/>
    </ligand>
</feature>
<dbReference type="NCBIfam" id="NF002988">
    <property type="entry name" value="PRK03731.1"/>
    <property type="match status" value="1"/>
</dbReference>
<evidence type="ECO:0000313" key="15">
    <source>
        <dbReference type="EMBL" id="EHT9937986.1"/>
    </source>
</evidence>
<comment type="function">
    <text evidence="12">Catalyzes the specific phosphorylation of the 3-hydroxyl group of shikimic acid using ATP as a cosubstrate.</text>
</comment>
<dbReference type="HAMAP" id="MF_01269">
    <property type="entry name" value="Shikimate_kinase_2"/>
    <property type="match status" value="1"/>
</dbReference>
<dbReference type="Gene3D" id="3.40.50.300">
    <property type="entry name" value="P-loop containing nucleotide triphosphate hydrolases"/>
    <property type="match status" value="1"/>
</dbReference>
<evidence type="ECO:0000256" key="8">
    <source>
        <dbReference type="ARBA" id="ARBA00022840"/>
    </source>
</evidence>
<evidence type="ECO:0000313" key="18">
    <source>
        <dbReference type="EMBL" id="HBH7041059.1"/>
    </source>
</evidence>
<dbReference type="PROSITE" id="PS01128">
    <property type="entry name" value="SHIKIMATE_KINASE"/>
    <property type="match status" value="1"/>
</dbReference>
<feature type="binding site" evidence="12">
    <location>
        <position position="58"/>
    </location>
    <ligand>
        <name>substrate</name>
    </ligand>
</feature>
<evidence type="ECO:0000313" key="22">
    <source>
        <dbReference type="Proteomes" id="UP000885148"/>
    </source>
</evidence>
<keyword evidence="2 12" id="KW-0963">Cytoplasm</keyword>
<dbReference type="GO" id="GO:0005829">
    <property type="term" value="C:cytosol"/>
    <property type="evidence" value="ECO:0007669"/>
    <property type="project" value="TreeGrafter"/>
</dbReference>
<dbReference type="PANTHER" id="PTHR21087:SF21">
    <property type="entry name" value="SHIKIMATE KINASE 2"/>
    <property type="match status" value="1"/>
</dbReference>
<dbReference type="EMBL" id="ABOSXX010000006">
    <property type="protein sequence ID" value="ELV3679583.1"/>
    <property type="molecule type" value="Genomic_DNA"/>
</dbReference>
<dbReference type="RefSeq" id="WP_003836009.1">
    <property type="nucleotide sequence ID" value="NZ_AP026940.1"/>
</dbReference>
<dbReference type="EMBL" id="JAWPBU010000004">
    <property type="protein sequence ID" value="MDW2758134.1"/>
    <property type="molecule type" value="Genomic_DNA"/>
</dbReference>
<dbReference type="Proteomes" id="UP001164536">
    <property type="component" value="Chromosome"/>
</dbReference>
<dbReference type="EC" id="2.7.1.71" evidence="12"/>
<reference evidence="19" key="6">
    <citation type="submission" date="2023-10" db="EMBL/GenBank/DDBJ databases">
        <title>Fecal carriage and genetic characteristics of carbapenem-resistant Enterobacterales among healthy adults from four provinces of China.</title>
        <authorList>
            <person name="Li Y."/>
            <person name="Zhang R."/>
        </authorList>
    </citation>
    <scope>NUCLEOTIDE SEQUENCE</scope>
    <source>
        <strain evidence="19">HN-136</strain>
    </source>
</reference>
<dbReference type="InterPro" id="IPR000623">
    <property type="entry name" value="Shikimate_kinase/TSH1"/>
</dbReference>
<proteinExistence type="inferred from homology"/>
<evidence type="ECO:0000256" key="5">
    <source>
        <dbReference type="ARBA" id="ARBA00022723"/>
    </source>
</evidence>
<evidence type="ECO:0000256" key="9">
    <source>
        <dbReference type="ARBA" id="ARBA00022842"/>
    </source>
</evidence>
<dbReference type="Proteomes" id="UP000885148">
    <property type="component" value="Unassembled WGS sequence"/>
</dbReference>
<dbReference type="STRING" id="1333848.CFNIH1_12005"/>
<dbReference type="GeneID" id="87002420"/>
<reference evidence="13 21" key="2">
    <citation type="submission" date="2018-09" db="EMBL/GenBank/DDBJ databases">
        <title>Whole genome sequencing of Citrobacter freundii AR_0116.</title>
        <authorList>
            <person name="Conlan S."/>
            <person name="Thomas P.J."/>
            <person name="Mullikin J."/>
            <person name="Frank K.M."/>
            <person name="Segre J.A."/>
        </authorList>
    </citation>
    <scope>NUCLEOTIDE SEQUENCE [LARGE SCALE GENOMIC DNA]</scope>
    <source>
        <strain evidence="13 21">AR_0116</strain>
    </source>
</reference>
<keyword evidence="3 12" id="KW-0028">Amino-acid biosynthesis</keyword>
<evidence type="ECO:0000256" key="10">
    <source>
        <dbReference type="ARBA" id="ARBA00023141"/>
    </source>
</evidence>
<accession>A0A0D7LRI4</accession>
<dbReference type="PRINTS" id="PR01100">
    <property type="entry name" value="SHIKIMTKNASE"/>
</dbReference>
<comment type="subunit">
    <text evidence="12">Monomer.</text>
</comment>
<dbReference type="AlphaFoldDB" id="A0A0D7LRI4"/>
<evidence type="ECO:0000313" key="13">
    <source>
        <dbReference type="EMBL" id="AXZ47023.1"/>
    </source>
</evidence>
<dbReference type="GO" id="GO:0005524">
    <property type="term" value="F:ATP binding"/>
    <property type="evidence" value="ECO:0007669"/>
    <property type="project" value="UniProtKB-UniRule"/>
</dbReference>
<evidence type="ECO:0000256" key="3">
    <source>
        <dbReference type="ARBA" id="ARBA00022605"/>
    </source>
</evidence>
<evidence type="ECO:0000256" key="7">
    <source>
        <dbReference type="ARBA" id="ARBA00022777"/>
    </source>
</evidence>
<evidence type="ECO:0000313" key="16">
    <source>
        <dbReference type="EMBL" id="ELV3679583.1"/>
    </source>
</evidence>
<comment type="similarity">
    <text evidence="12">Belongs to the shikimate kinase family. AroL subfamily.</text>
</comment>
<dbReference type="HAMAP" id="MF_00109">
    <property type="entry name" value="Shikimate_kinase"/>
    <property type="match status" value="1"/>
</dbReference>